<evidence type="ECO:0000313" key="2">
    <source>
        <dbReference type="EMBL" id="PWJ76181.1"/>
    </source>
</evidence>
<dbReference type="Proteomes" id="UP000245412">
    <property type="component" value="Unassembled WGS sequence"/>
</dbReference>
<dbReference type="AlphaFoldDB" id="A0AB73T565"/>
<dbReference type="Gene3D" id="3.40.50.2000">
    <property type="entry name" value="Glycogen Phosphorylase B"/>
    <property type="match status" value="2"/>
</dbReference>
<dbReference type="Pfam" id="PF09314">
    <property type="entry name" value="DUF1972"/>
    <property type="match status" value="1"/>
</dbReference>
<accession>A0AB73T565</accession>
<reference evidence="2 3" key="1">
    <citation type="submission" date="2018-05" db="EMBL/GenBank/DDBJ databases">
        <authorList>
            <person name="Goeker M."/>
            <person name="Huntemann M."/>
            <person name="Clum A."/>
            <person name="Pillay M."/>
            <person name="Palaniappan K."/>
            <person name="Varghese N."/>
            <person name="Mikhailova N."/>
            <person name="Stamatis D."/>
            <person name="Reddy T."/>
            <person name="Daum C."/>
            <person name="Shapiro N."/>
            <person name="Ivanova N."/>
            <person name="Kyrpides N."/>
            <person name="Woyke T."/>
        </authorList>
    </citation>
    <scope>NUCLEOTIDE SEQUENCE [LARGE SCALE GENOMIC DNA]</scope>
    <source>
        <strain evidence="2 3">DSM 26524</strain>
    </source>
</reference>
<dbReference type="EMBL" id="QGGY01000005">
    <property type="protein sequence ID" value="PWJ76181.1"/>
    <property type="molecule type" value="Genomic_DNA"/>
</dbReference>
<evidence type="ECO:0000259" key="1">
    <source>
        <dbReference type="Pfam" id="PF09314"/>
    </source>
</evidence>
<name>A0AB73T565_9FIRM</name>
<comment type="caution">
    <text evidence="2">The sequence shown here is derived from an EMBL/GenBank/DDBJ whole genome shotgun (WGS) entry which is preliminary data.</text>
</comment>
<dbReference type="RefSeq" id="WP_109626238.1">
    <property type="nucleotide sequence ID" value="NZ_JANKBI010000003.1"/>
</dbReference>
<keyword evidence="3" id="KW-1185">Reference proteome</keyword>
<dbReference type="NCBIfam" id="NF046071">
    <property type="entry name" value="B1-4RhmsylTfaseCps2T"/>
    <property type="match status" value="1"/>
</dbReference>
<feature type="domain" description="DUF1972" evidence="1">
    <location>
        <begin position="4"/>
        <end position="208"/>
    </location>
</feature>
<protein>
    <submittedName>
        <fullName evidence="2">Rhamnosyltransferase</fullName>
    </submittedName>
</protein>
<organism evidence="2 3">
    <name type="scientific">Murimonas intestini</name>
    <dbReference type="NCBI Taxonomy" id="1337051"/>
    <lineage>
        <taxon>Bacteria</taxon>
        <taxon>Bacillati</taxon>
        <taxon>Bacillota</taxon>
        <taxon>Clostridia</taxon>
        <taxon>Lachnospirales</taxon>
        <taxon>Lachnospiraceae</taxon>
        <taxon>Murimonas</taxon>
    </lineage>
</organism>
<gene>
    <name evidence="2" type="ORF">C7383_105217</name>
</gene>
<evidence type="ECO:0000313" key="3">
    <source>
        <dbReference type="Proteomes" id="UP000245412"/>
    </source>
</evidence>
<dbReference type="SUPFAM" id="SSF53756">
    <property type="entry name" value="UDP-Glycosyltransferase/glycogen phosphorylase"/>
    <property type="match status" value="1"/>
</dbReference>
<sequence>MELQHVFLIGAKSLGAYGGYETFIDKLTEYHQNDEVIRYHVAVKANGQGCMDETKVDAQIIDKKHFIYHNADCFKIHVLEKLGPAQAIYYDCKALSECVKYIKANGIQHPIVYIMACRIGPFTKKYYKEIHKLGGMIYLNPDGHEWMRAKWSKPVRKYWKVSEQMMVKYSDLDICDSLNIEKYIHEQYDGKGIGGRNPKTTFIAYGAETRKSLLTDDDEKLLRWYAEKGLARKAYYLVVGRFVPENNYETMIREFMKSNTKKNFAIITNVNDEFLNELEQKLGYRKDKRIKFVGTVYDQELLMKIRENAYGYFHGHEVGGTNPSLLEALGSTDLNLLLDVGFNREVAEDSALYWTKKEGCLTELIEKADQIDEEQLAKLGVKSTQRIKETYSWPYICDRYKDTWLGEVK</sequence>
<proteinExistence type="predicted"/>
<dbReference type="InterPro" id="IPR015393">
    <property type="entry name" value="DUF1972"/>
</dbReference>